<protein>
    <submittedName>
        <fullName evidence="5">Scarecrow-like protein 32</fullName>
    </submittedName>
</protein>
<comment type="caution">
    <text evidence="3">Lacks conserved residue(s) required for the propagation of feature annotation.</text>
</comment>
<dbReference type="PROSITE" id="PS50985">
    <property type="entry name" value="GRAS"/>
    <property type="match status" value="1"/>
</dbReference>
<dbReference type="GO" id="GO:0005634">
    <property type="term" value="C:nucleus"/>
    <property type="evidence" value="ECO:0000318"/>
    <property type="project" value="GO_Central"/>
</dbReference>
<proteinExistence type="inferred from homology"/>
<feature type="short sequence motif" description="VHIID" evidence="3">
    <location>
        <begin position="170"/>
        <end position="174"/>
    </location>
</feature>
<dbReference type="GO" id="GO:0043565">
    <property type="term" value="F:sequence-specific DNA binding"/>
    <property type="evidence" value="ECO:0000318"/>
    <property type="project" value="GO_Central"/>
</dbReference>
<dbReference type="GO" id="GO:0006355">
    <property type="term" value="P:regulation of DNA-templated transcription"/>
    <property type="evidence" value="ECO:0000318"/>
    <property type="project" value="GO_Central"/>
</dbReference>
<dbReference type="KEGG" id="soe:110790339"/>
<dbReference type="AlphaFoldDB" id="A0A9R0IK26"/>
<dbReference type="GeneID" id="110790339"/>
<evidence type="ECO:0000256" key="2">
    <source>
        <dbReference type="ARBA" id="ARBA00023163"/>
    </source>
</evidence>
<dbReference type="GO" id="GO:0003700">
    <property type="term" value="F:DNA-binding transcription factor activity"/>
    <property type="evidence" value="ECO:0000318"/>
    <property type="project" value="GO_Central"/>
</dbReference>
<dbReference type="InterPro" id="IPR005202">
    <property type="entry name" value="TF_GRAS"/>
</dbReference>
<gene>
    <name evidence="5" type="primary">LOC110790339</name>
</gene>
<feature type="region of interest" description="SAW" evidence="3">
    <location>
        <begin position="398"/>
        <end position="473"/>
    </location>
</feature>
<evidence type="ECO:0000256" key="3">
    <source>
        <dbReference type="PROSITE-ProRule" id="PRU01191"/>
    </source>
</evidence>
<dbReference type="PANTHER" id="PTHR31636">
    <property type="entry name" value="OSJNBA0084A10.13 PROTEIN-RELATED"/>
    <property type="match status" value="1"/>
</dbReference>
<dbReference type="Proteomes" id="UP000813463">
    <property type="component" value="Chromosome 3"/>
</dbReference>
<keyword evidence="1" id="KW-0805">Transcription regulation</keyword>
<keyword evidence="2" id="KW-0804">Transcription</keyword>
<keyword evidence="4" id="KW-1185">Reference proteome</keyword>
<reference evidence="4" key="1">
    <citation type="journal article" date="2021" name="Nat. Commun.">
        <title>Genomic analyses provide insights into spinach domestication and the genetic basis of agronomic traits.</title>
        <authorList>
            <person name="Cai X."/>
            <person name="Sun X."/>
            <person name="Xu C."/>
            <person name="Sun H."/>
            <person name="Wang X."/>
            <person name="Ge C."/>
            <person name="Zhang Z."/>
            <person name="Wang Q."/>
            <person name="Fei Z."/>
            <person name="Jiao C."/>
            <person name="Wang Q."/>
        </authorList>
    </citation>
    <scope>NUCLEOTIDE SEQUENCE [LARGE SCALE GENOMIC DNA]</scope>
    <source>
        <strain evidence="4">cv. Varoflay</strain>
    </source>
</reference>
<organism evidence="4 5">
    <name type="scientific">Spinacia oleracea</name>
    <name type="common">Spinach</name>
    <dbReference type="NCBI Taxonomy" id="3562"/>
    <lineage>
        <taxon>Eukaryota</taxon>
        <taxon>Viridiplantae</taxon>
        <taxon>Streptophyta</taxon>
        <taxon>Embryophyta</taxon>
        <taxon>Tracheophyta</taxon>
        <taxon>Spermatophyta</taxon>
        <taxon>Magnoliopsida</taxon>
        <taxon>eudicotyledons</taxon>
        <taxon>Gunneridae</taxon>
        <taxon>Pentapetalae</taxon>
        <taxon>Caryophyllales</taxon>
        <taxon>Chenopodiaceae</taxon>
        <taxon>Chenopodioideae</taxon>
        <taxon>Anserineae</taxon>
        <taxon>Spinacia</taxon>
    </lineage>
</organism>
<evidence type="ECO:0000313" key="4">
    <source>
        <dbReference type="Proteomes" id="UP000813463"/>
    </source>
</evidence>
<evidence type="ECO:0000313" key="5">
    <source>
        <dbReference type="RefSeq" id="XP_021850814.2"/>
    </source>
</evidence>
<evidence type="ECO:0000256" key="1">
    <source>
        <dbReference type="ARBA" id="ARBA00023015"/>
    </source>
</evidence>
<comment type="similarity">
    <text evidence="3">Belongs to the GRAS family.</text>
</comment>
<sequence>MMQFTEFSNPISLHQTTIMNRIKPWPGFPTPTSSTLSSSSSLNINHNFTDANCMEQLLVHCAQAIENNDATPAQQILWVLNNIAPPDGDTNQRLTSAFLRALILRAARTPACKFLLNSTTTATLSNHGLNIHKFSLLDLANFVHLTPWHQFGFTAANSVILEAIEGRSRVHIVDLSVTHCMQIPTLIDSIATRYQGRRQPPPTVTLTVGAFTQQVGQVTTQVLPPMFDIVSYDDLAVKLMNFARSKGVALEFKAVPTTPSDGFASVLDEVRRRQHQTRFVFSNHHQEELEEEVLIVNCQMALHYLNHTAAEVAAAVVVEELSMRSMFLKALRNLNPTMVVVVEEDVDFTSKNLVGRVKSALNYFWIPFDTVDTFLTRESKQREWYEADIYWKIENVISHEGDQRVERQEPRTRWARRMVEAEFQVVGFTAGEAVAEVKAMLEEHATGWGLKKEEEDLVLTWKGHNVVFATAFTPSY</sequence>
<feature type="region of interest" description="Leucine repeat II (LRII)" evidence="3">
    <location>
        <begin position="234"/>
        <end position="266"/>
    </location>
</feature>
<accession>A0A9R0IK26</accession>
<reference evidence="5" key="2">
    <citation type="submission" date="2025-08" db="UniProtKB">
        <authorList>
            <consortium name="RefSeq"/>
        </authorList>
    </citation>
    <scope>IDENTIFICATION</scope>
    <source>
        <tissue evidence="5">Leaf</tissue>
    </source>
</reference>
<dbReference type="Pfam" id="PF03514">
    <property type="entry name" value="GRAS"/>
    <property type="match status" value="1"/>
</dbReference>
<dbReference type="RefSeq" id="XP_021850814.2">
    <property type="nucleotide sequence ID" value="XM_021995122.2"/>
</dbReference>
<name>A0A9R0IK26_SPIOL</name>